<dbReference type="InterPro" id="IPR004161">
    <property type="entry name" value="EFTu-like_2"/>
</dbReference>
<dbReference type="InterPro" id="IPR009000">
    <property type="entry name" value="Transl_B-barrel_sf"/>
</dbReference>
<sequence length="443" mass="48917">MATSLRSIAPFLRTARYSFRQNTNPLVSLQRQTRSPIVNIARTYAVFERTKPHVNIGTIGHVDHGKTTLSAAITKRQADKGLANFLDYGSIDKAPEERKRGITISTAHIEYATDNRHYSHVDCPGHADYIKNMITGAAQMDGAIIVVAASDGQMPQTREHLLLARQVGIQKVVVFVNKVDALEDPEMLELVEMEMRELLSSYGFDGDETPVIMGSALCALENKRPEIGETKIDELLKAVDEWIPTPQRDTEKPFLMSVEDVFSISGRGTVVSGRVERGLLTKDSDVELVGKGDEVIKTKVTDIETFKKSCNESIAGDNSGLLLRGIRREDVKRGMVVVKPGTVKAHTKFLISLYVLKKEEGGRHTPFGNNYRPQMYVRSADEACSLHFPEEVEDAATKLVMPGDNTEMVATLNAPLAIETGQRITIREGGRTVATGIVTRIIN</sequence>
<dbReference type="Gene3D" id="3.40.50.300">
    <property type="entry name" value="P-loop containing nucleotide triphosphate hydrolases"/>
    <property type="match status" value="1"/>
</dbReference>
<proteinExistence type="inferred from homology"/>
<keyword evidence="12" id="KW-1185">Reference proteome</keyword>
<evidence type="ECO:0000256" key="5">
    <source>
        <dbReference type="ARBA" id="ARBA00022917"/>
    </source>
</evidence>
<dbReference type="Pfam" id="PF03143">
    <property type="entry name" value="GTP_EFTU_D3"/>
    <property type="match status" value="1"/>
</dbReference>
<dbReference type="FunFam" id="2.40.30.10:FF:000001">
    <property type="entry name" value="Elongation factor Tu"/>
    <property type="match status" value="1"/>
</dbReference>
<keyword evidence="7" id="KW-0496">Mitochondrion</keyword>
<evidence type="ECO:0000256" key="4">
    <source>
        <dbReference type="ARBA" id="ARBA00022768"/>
    </source>
</evidence>
<evidence type="ECO:0000259" key="10">
    <source>
        <dbReference type="PROSITE" id="PS51722"/>
    </source>
</evidence>
<dbReference type="Gene3D" id="2.40.30.10">
    <property type="entry name" value="Translation factors"/>
    <property type="match status" value="2"/>
</dbReference>
<feature type="domain" description="Tr-type G" evidence="10">
    <location>
        <begin position="51"/>
        <end position="247"/>
    </location>
</feature>
<organism evidence="11 12">
    <name type="scientific">Echria macrotheca</name>
    <dbReference type="NCBI Taxonomy" id="438768"/>
    <lineage>
        <taxon>Eukaryota</taxon>
        <taxon>Fungi</taxon>
        <taxon>Dikarya</taxon>
        <taxon>Ascomycota</taxon>
        <taxon>Pezizomycotina</taxon>
        <taxon>Sordariomycetes</taxon>
        <taxon>Sordariomycetidae</taxon>
        <taxon>Sordariales</taxon>
        <taxon>Schizotheciaceae</taxon>
        <taxon>Echria</taxon>
    </lineage>
</organism>
<dbReference type="SUPFAM" id="SSF50447">
    <property type="entry name" value="Translation proteins"/>
    <property type="match status" value="1"/>
</dbReference>
<keyword evidence="3 9" id="KW-0547">Nucleotide-binding</keyword>
<gene>
    <name evidence="11" type="ORF">QBC47DRAFT_414613</name>
</gene>
<dbReference type="CDD" id="cd01884">
    <property type="entry name" value="EF_Tu"/>
    <property type="match status" value="1"/>
</dbReference>
<dbReference type="NCBIfam" id="TIGR00485">
    <property type="entry name" value="EF-Tu"/>
    <property type="match status" value="1"/>
</dbReference>
<dbReference type="AlphaFoldDB" id="A0AAJ0F5L7"/>
<evidence type="ECO:0000256" key="6">
    <source>
        <dbReference type="ARBA" id="ARBA00022946"/>
    </source>
</evidence>
<keyword evidence="8 9" id="KW-0342">GTP-binding</keyword>
<dbReference type="PROSITE" id="PS51722">
    <property type="entry name" value="G_TR_2"/>
    <property type="match status" value="1"/>
</dbReference>
<dbReference type="PRINTS" id="PR00315">
    <property type="entry name" value="ELONGATNFCT"/>
</dbReference>
<dbReference type="InterPro" id="IPR004160">
    <property type="entry name" value="Transl_elong_EFTu/EF1A_C"/>
</dbReference>
<reference evidence="11" key="1">
    <citation type="submission" date="2023-06" db="EMBL/GenBank/DDBJ databases">
        <title>Genome-scale phylogeny and comparative genomics of the fungal order Sordariales.</title>
        <authorList>
            <consortium name="Lawrence Berkeley National Laboratory"/>
            <person name="Hensen N."/>
            <person name="Bonometti L."/>
            <person name="Westerberg I."/>
            <person name="Brannstrom I.O."/>
            <person name="Guillou S."/>
            <person name="Cros-Aarteil S."/>
            <person name="Calhoun S."/>
            <person name="Haridas S."/>
            <person name="Kuo A."/>
            <person name="Mondo S."/>
            <person name="Pangilinan J."/>
            <person name="Riley R."/>
            <person name="Labutti K."/>
            <person name="Andreopoulos B."/>
            <person name="Lipzen A."/>
            <person name="Chen C."/>
            <person name="Yanf M."/>
            <person name="Daum C."/>
            <person name="Ng V."/>
            <person name="Clum A."/>
            <person name="Steindorff A."/>
            <person name="Ohm R."/>
            <person name="Martin F."/>
            <person name="Silar P."/>
            <person name="Natvig D."/>
            <person name="Lalanne C."/>
            <person name="Gautier V."/>
            <person name="Ament-Velasquez S.L."/>
            <person name="Kruys A."/>
            <person name="Hutchinson M.I."/>
            <person name="Powell A.J."/>
            <person name="Barry K."/>
            <person name="Miller A.N."/>
            <person name="Grigoriev I.V."/>
            <person name="Debuchy R."/>
            <person name="Gladieux P."/>
            <person name="Thoren M.H."/>
            <person name="Johannesson H."/>
        </authorList>
    </citation>
    <scope>NUCLEOTIDE SEQUENCE</scope>
    <source>
        <strain evidence="11">PSN4</strain>
    </source>
</reference>
<comment type="function">
    <text evidence="9">This protein promotes the GTP-dependent binding of aminoacyl-tRNA to the A-site of ribosomes during protein biosynthesis.</text>
</comment>
<dbReference type="PANTHER" id="PTHR43721:SF36">
    <property type="entry name" value="ELONGATION FACTOR TU, MITOCHONDRIAL"/>
    <property type="match status" value="1"/>
</dbReference>
<dbReference type="CDD" id="cd03697">
    <property type="entry name" value="EFTU_II"/>
    <property type="match status" value="1"/>
</dbReference>
<evidence type="ECO:0000256" key="3">
    <source>
        <dbReference type="ARBA" id="ARBA00022741"/>
    </source>
</evidence>
<dbReference type="Proteomes" id="UP001239445">
    <property type="component" value="Unassembled WGS sequence"/>
</dbReference>
<dbReference type="InterPro" id="IPR041709">
    <property type="entry name" value="EF-Tu_GTP-bd"/>
</dbReference>
<dbReference type="InterPro" id="IPR031157">
    <property type="entry name" value="G_TR_CS"/>
</dbReference>
<evidence type="ECO:0000256" key="1">
    <source>
        <dbReference type="ARBA" id="ARBA00004173"/>
    </source>
</evidence>
<dbReference type="PANTHER" id="PTHR43721">
    <property type="entry name" value="ELONGATION FACTOR TU-RELATED"/>
    <property type="match status" value="1"/>
</dbReference>
<dbReference type="InterPro" id="IPR050055">
    <property type="entry name" value="EF-Tu_GTPase"/>
</dbReference>
<dbReference type="InterPro" id="IPR009001">
    <property type="entry name" value="Transl_elong_EF1A/Init_IF2_C"/>
</dbReference>
<keyword evidence="4 9" id="KW-0251">Elongation factor</keyword>
<dbReference type="FunFam" id="3.40.50.300:FF:000003">
    <property type="entry name" value="Elongation factor Tu"/>
    <property type="match status" value="1"/>
</dbReference>
<dbReference type="NCBIfam" id="NF000766">
    <property type="entry name" value="PRK00049.1"/>
    <property type="match status" value="1"/>
</dbReference>
<evidence type="ECO:0000256" key="8">
    <source>
        <dbReference type="ARBA" id="ARBA00023134"/>
    </source>
</evidence>
<dbReference type="EMBL" id="MU839835">
    <property type="protein sequence ID" value="KAK1754662.1"/>
    <property type="molecule type" value="Genomic_DNA"/>
</dbReference>
<evidence type="ECO:0000256" key="9">
    <source>
        <dbReference type="RuleBase" id="RU000325"/>
    </source>
</evidence>
<dbReference type="CDD" id="cd03707">
    <property type="entry name" value="EFTU_III"/>
    <property type="match status" value="1"/>
</dbReference>
<keyword evidence="5" id="KW-0648">Protein biosynthesis</keyword>
<dbReference type="SUPFAM" id="SSF52540">
    <property type="entry name" value="P-loop containing nucleoside triphosphate hydrolases"/>
    <property type="match status" value="1"/>
</dbReference>
<dbReference type="PROSITE" id="PS00301">
    <property type="entry name" value="G_TR_1"/>
    <property type="match status" value="1"/>
</dbReference>
<dbReference type="InterPro" id="IPR027417">
    <property type="entry name" value="P-loop_NTPase"/>
</dbReference>
<dbReference type="InterPro" id="IPR000795">
    <property type="entry name" value="T_Tr_GTP-bd_dom"/>
</dbReference>
<dbReference type="NCBIfam" id="NF009372">
    <property type="entry name" value="PRK12735.1"/>
    <property type="match status" value="1"/>
</dbReference>
<protein>
    <recommendedName>
        <fullName evidence="9">Elongation factor Tu</fullName>
    </recommendedName>
</protein>
<dbReference type="GO" id="GO:0003924">
    <property type="term" value="F:GTPase activity"/>
    <property type="evidence" value="ECO:0007669"/>
    <property type="project" value="UniProtKB-UniRule"/>
</dbReference>
<dbReference type="GO" id="GO:0003746">
    <property type="term" value="F:translation elongation factor activity"/>
    <property type="evidence" value="ECO:0007669"/>
    <property type="project" value="UniProtKB-UniRule"/>
</dbReference>
<evidence type="ECO:0000313" key="12">
    <source>
        <dbReference type="Proteomes" id="UP001239445"/>
    </source>
</evidence>
<comment type="similarity">
    <text evidence="2 9">Belongs to the TRAFAC class translation factor GTPase superfamily. Classic translation factor GTPase family. EF-Tu/EF-1A subfamily.</text>
</comment>
<dbReference type="NCBIfam" id="NF009373">
    <property type="entry name" value="PRK12736.1"/>
    <property type="match status" value="1"/>
</dbReference>
<dbReference type="Pfam" id="PF03144">
    <property type="entry name" value="GTP_EFTU_D2"/>
    <property type="match status" value="1"/>
</dbReference>
<name>A0AAJ0F5L7_9PEZI</name>
<accession>A0AAJ0F5L7</accession>
<dbReference type="GO" id="GO:0070125">
    <property type="term" value="P:mitochondrial translational elongation"/>
    <property type="evidence" value="ECO:0007669"/>
    <property type="project" value="TreeGrafter"/>
</dbReference>
<keyword evidence="6" id="KW-0809">Transit peptide</keyword>
<dbReference type="Pfam" id="PF00009">
    <property type="entry name" value="GTP_EFTU"/>
    <property type="match status" value="1"/>
</dbReference>
<evidence type="ECO:0000256" key="7">
    <source>
        <dbReference type="ARBA" id="ARBA00023128"/>
    </source>
</evidence>
<evidence type="ECO:0000313" key="11">
    <source>
        <dbReference type="EMBL" id="KAK1754662.1"/>
    </source>
</evidence>
<dbReference type="InterPro" id="IPR004541">
    <property type="entry name" value="Transl_elong_EFTu/EF1A_bac/org"/>
</dbReference>
<dbReference type="GO" id="GO:0005739">
    <property type="term" value="C:mitochondrion"/>
    <property type="evidence" value="ECO:0007669"/>
    <property type="project" value="UniProtKB-SubCell"/>
</dbReference>
<dbReference type="InterPro" id="IPR033720">
    <property type="entry name" value="EFTU_2"/>
</dbReference>
<dbReference type="SUPFAM" id="SSF50465">
    <property type="entry name" value="EF-Tu/eEF-1alpha/eIF2-gamma C-terminal domain"/>
    <property type="match status" value="1"/>
</dbReference>
<evidence type="ECO:0000256" key="2">
    <source>
        <dbReference type="ARBA" id="ARBA00007249"/>
    </source>
</evidence>
<dbReference type="HAMAP" id="MF_00118_B">
    <property type="entry name" value="EF_Tu_B"/>
    <property type="match status" value="1"/>
</dbReference>
<dbReference type="GO" id="GO:0005525">
    <property type="term" value="F:GTP binding"/>
    <property type="evidence" value="ECO:0007669"/>
    <property type="project" value="UniProtKB-UniRule"/>
</dbReference>
<comment type="subcellular location">
    <subcellularLocation>
        <location evidence="1">Mitochondrion</location>
    </subcellularLocation>
</comment>
<comment type="caution">
    <text evidence="11">The sequence shown here is derived from an EMBL/GenBank/DDBJ whole genome shotgun (WGS) entry which is preliminary data.</text>
</comment>